<reference evidence="2" key="1">
    <citation type="submission" date="2015-07" db="EMBL/GenBank/DDBJ databases">
        <authorList>
            <person name="Rodrigo-Torres Lidia"/>
            <person name="Arahal R.David."/>
        </authorList>
    </citation>
    <scope>NUCLEOTIDE SEQUENCE [LARGE SCALE GENOMIC DNA]</scope>
    <source>
        <strain evidence="2">CECT 5096</strain>
    </source>
</reference>
<sequence length="86" mass="9297">MKNPVGKPAGFFVSPLQNGFQTTLTDNAGSPLTVASIVSPPAASSKYSDRQEIISGIFQIIFLPNCAIHLELDWPVVRTPRLRSSV</sequence>
<dbReference type="STRING" id="311410.LA5095_03915"/>
<organism evidence="1 2">
    <name type="scientific">Roseibium album</name>
    <dbReference type="NCBI Taxonomy" id="311410"/>
    <lineage>
        <taxon>Bacteria</taxon>
        <taxon>Pseudomonadati</taxon>
        <taxon>Pseudomonadota</taxon>
        <taxon>Alphaproteobacteria</taxon>
        <taxon>Hyphomicrobiales</taxon>
        <taxon>Stappiaceae</taxon>
        <taxon>Roseibium</taxon>
    </lineage>
</organism>
<dbReference type="AlphaFoldDB" id="A0A0M6ZBC6"/>
<dbReference type="Proteomes" id="UP000049983">
    <property type="component" value="Unassembled WGS sequence"/>
</dbReference>
<keyword evidence="2" id="KW-1185">Reference proteome</keyword>
<protein>
    <submittedName>
        <fullName evidence="1">Uncharacterized protein</fullName>
    </submittedName>
</protein>
<accession>A0A0M6ZBC6</accession>
<evidence type="ECO:0000313" key="1">
    <source>
        <dbReference type="EMBL" id="CTQ77557.1"/>
    </source>
</evidence>
<gene>
    <name evidence="1" type="ORF">LA5096_05197</name>
</gene>
<dbReference type="EMBL" id="CXWC01000013">
    <property type="protein sequence ID" value="CTQ77557.1"/>
    <property type="molecule type" value="Genomic_DNA"/>
</dbReference>
<evidence type="ECO:0000313" key="2">
    <source>
        <dbReference type="Proteomes" id="UP000049983"/>
    </source>
</evidence>
<name>A0A0M6ZBC6_9HYPH</name>
<proteinExistence type="predicted"/>